<proteinExistence type="predicted"/>
<dbReference type="EMBL" id="UINC01102120">
    <property type="protein sequence ID" value="SVC63487.1"/>
    <property type="molecule type" value="Genomic_DNA"/>
</dbReference>
<reference evidence="1" key="1">
    <citation type="submission" date="2018-05" db="EMBL/GenBank/DDBJ databases">
        <authorList>
            <person name="Lanie J.A."/>
            <person name="Ng W.-L."/>
            <person name="Kazmierczak K.M."/>
            <person name="Andrzejewski T.M."/>
            <person name="Davidsen T.M."/>
            <person name="Wayne K.J."/>
            <person name="Tettelin H."/>
            <person name="Glass J.I."/>
            <person name="Rusch D."/>
            <person name="Podicherti R."/>
            <person name="Tsui H.-C.T."/>
            <person name="Winkler M.E."/>
        </authorList>
    </citation>
    <scope>NUCLEOTIDE SEQUENCE</scope>
</reference>
<dbReference type="AlphaFoldDB" id="A0A382NSY6"/>
<evidence type="ECO:0000313" key="1">
    <source>
        <dbReference type="EMBL" id="SVC63487.1"/>
    </source>
</evidence>
<protein>
    <submittedName>
        <fullName evidence="1">Uncharacterized protein</fullName>
    </submittedName>
</protein>
<feature type="non-terminal residue" evidence="1">
    <location>
        <position position="201"/>
    </location>
</feature>
<organism evidence="1">
    <name type="scientific">marine metagenome</name>
    <dbReference type="NCBI Taxonomy" id="408172"/>
    <lineage>
        <taxon>unclassified sequences</taxon>
        <taxon>metagenomes</taxon>
        <taxon>ecological metagenomes</taxon>
    </lineage>
</organism>
<accession>A0A382NSY6</accession>
<gene>
    <name evidence="1" type="ORF">METZ01_LOCUS316341</name>
</gene>
<name>A0A382NSY6_9ZZZZ</name>
<sequence length="201" mass="23063">MSEKRNTAIFINGGAGRVIASIPALEKFAEENPDDDFVIVCEGGTDFYKGHSTLHARAYDVWHKNLFQEKLINMTLCTPEPYRVWEYYNQQCSIAEAYDIGINNKGLRELPRPRIKLNRQEQMFGQQLINEVKEKTKKDKVIVFQPYGRAVQNQDGMVSDFSGRSFEADNAVSLVRTLSEKVGIIHMAEFHMDFSKHNVKN</sequence>